<feature type="compositionally biased region" description="Polar residues" evidence="1">
    <location>
        <begin position="330"/>
        <end position="347"/>
    </location>
</feature>
<dbReference type="Proteomes" id="UP000663852">
    <property type="component" value="Unassembled WGS sequence"/>
</dbReference>
<organism evidence="2 5">
    <name type="scientific">Adineta ricciae</name>
    <name type="common">Rotifer</name>
    <dbReference type="NCBI Taxonomy" id="249248"/>
    <lineage>
        <taxon>Eukaryota</taxon>
        <taxon>Metazoa</taxon>
        <taxon>Spiralia</taxon>
        <taxon>Gnathifera</taxon>
        <taxon>Rotifera</taxon>
        <taxon>Eurotatoria</taxon>
        <taxon>Bdelloidea</taxon>
        <taxon>Adinetida</taxon>
        <taxon>Adinetidae</taxon>
        <taxon>Adineta</taxon>
    </lineage>
</organism>
<proteinExistence type="predicted"/>
<evidence type="ECO:0000313" key="2">
    <source>
        <dbReference type="EMBL" id="CAF1068470.1"/>
    </source>
</evidence>
<name>A0A814LQ14_ADIRI</name>
<evidence type="ECO:0000313" key="3">
    <source>
        <dbReference type="EMBL" id="CAF1370053.1"/>
    </source>
</evidence>
<dbReference type="AlphaFoldDB" id="A0A814LQ14"/>
<evidence type="ECO:0000313" key="4">
    <source>
        <dbReference type="Proteomes" id="UP000663828"/>
    </source>
</evidence>
<dbReference type="EMBL" id="CAJNOR010003034">
    <property type="protein sequence ID" value="CAF1370053.1"/>
    <property type="molecule type" value="Genomic_DNA"/>
</dbReference>
<accession>A0A814LQ14</accession>
<feature type="compositionally biased region" description="Polar residues" evidence="1">
    <location>
        <begin position="166"/>
        <end position="180"/>
    </location>
</feature>
<sequence length="438" mass="49542">MPVCARDDQPSSLPPPGFAEDNTTLKRVRLIDSLEKLIQKFQREPQFIAQQPKETDLLLSIAQFILLSPSASHIDRRISFDTILAIGKDLLIDQDQMNNKENNNSSSIEIKDMTTVTVPLLPSTPPNNGNDDDFSLDDLANEYLRNDPSPPSSNEKEKFRAETNESDSTPNDVKKTSMSSAPENDILSKLFFAPIKTEPLTTKPQLESILFSNFLSVHNDDDGMWKEQSSQFGQMLCSKSIDVQKQVTKRVSTCLLDRSLYESLTRVVALLPKECIRTSSQQFSVRPNNNGQHYRPQRSNNDNRRFSNRPSFQQNSLQMYHNQRFPPGQNVRQHMNPNYSDQNSSATGYFVDRRSQQQNRYPPAPYSNDHQPRGAAPKHNPHSGGQHQHQHQHQQQKKKNPPNDNQQTQRGSKKGQGGNKSNNEKPGMPGSGPSTNPK</sequence>
<evidence type="ECO:0000313" key="5">
    <source>
        <dbReference type="Proteomes" id="UP000663852"/>
    </source>
</evidence>
<protein>
    <submittedName>
        <fullName evidence="2">Uncharacterized protein</fullName>
    </submittedName>
</protein>
<feature type="compositionally biased region" description="Basic and acidic residues" evidence="1">
    <location>
        <begin position="154"/>
        <end position="163"/>
    </location>
</feature>
<feature type="region of interest" description="Disordered" evidence="1">
    <location>
        <begin position="141"/>
        <end position="180"/>
    </location>
</feature>
<comment type="caution">
    <text evidence="2">The sequence shown here is derived from an EMBL/GenBank/DDBJ whole genome shotgun (WGS) entry which is preliminary data.</text>
</comment>
<dbReference type="EMBL" id="CAJNOJ010000085">
    <property type="protein sequence ID" value="CAF1068470.1"/>
    <property type="molecule type" value="Genomic_DNA"/>
</dbReference>
<feature type="compositionally biased region" description="Basic residues" evidence="1">
    <location>
        <begin position="388"/>
        <end position="400"/>
    </location>
</feature>
<keyword evidence="4" id="KW-1185">Reference proteome</keyword>
<gene>
    <name evidence="2" type="ORF">EDS130_LOCUS18305</name>
    <name evidence="3" type="ORF">XAT740_LOCUS32487</name>
</gene>
<dbReference type="Proteomes" id="UP000663828">
    <property type="component" value="Unassembled WGS sequence"/>
</dbReference>
<feature type="compositionally biased region" description="Polar residues" evidence="1">
    <location>
        <begin position="282"/>
        <end position="292"/>
    </location>
</feature>
<reference evidence="2" key="1">
    <citation type="submission" date="2021-02" db="EMBL/GenBank/DDBJ databases">
        <authorList>
            <person name="Nowell W R."/>
        </authorList>
    </citation>
    <scope>NUCLEOTIDE SEQUENCE</scope>
</reference>
<feature type="region of interest" description="Disordered" evidence="1">
    <location>
        <begin position="322"/>
        <end position="438"/>
    </location>
</feature>
<evidence type="ECO:0000256" key="1">
    <source>
        <dbReference type="SAM" id="MobiDB-lite"/>
    </source>
</evidence>
<dbReference type="OrthoDB" id="10055085at2759"/>
<feature type="region of interest" description="Disordered" evidence="1">
    <location>
        <begin position="282"/>
        <end position="309"/>
    </location>
</feature>